<dbReference type="Proteomes" id="UP000033640">
    <property type="component" value="Unassembled WGS sequence"/>
</dbReference>
<proteinExistence type="predicted"/>
<feature type="signal peptide" evidence="1">
    <location>
        <begin position="1"/>
        <end position="32"/>
    </location>
</feature>
<keyword evidence="1" id="KW-0732">Signal</keyword>
<dbReference type="AlphaFoldDB" id="A0A0F0LA68"/>
<dbReference type="EMBL" id="JYIW01000021">
    <property type="protein sequence ID" value="KJL30092.1"/>
    <property type="molecule type" value="Genomic_DNA"/>
</dbReference>
<evidence type="ECO:0000256" key="1">
    <source>
        <dbReference type="SAM" id="SignalP"/>
    </source>
</evidence>
<organism evidence="2 3">
    <name type="scientific">Microbacterium oxydans</name>
    <dbReference type="NCBI Taxonomy" id="82380"/>
    <lineage>
        <taxon>Bacteria</taxon>
        <taxon>Bacillati</taxon>
        <taxon>Actinomycetota</taxon>
        <taxon>Actinomycetes</taxon>
        <taxon>Micrococcales</taxon>
        <taxon>Microbacteriaceae</taxon>
        <taxon>Microbacterium</taxon>
    </lineage>
</organism>
<evidence type="ECO:0000313" key="2">
    <source>
        <dbReference type="EMBL" id="KJL30092.1"/>
    </source>
</evidence>
<feature type="chain" id="PRO_5002444975" evidence="1">
    <location>
        <begin position="33"/>
        <end position="221"/>
    </location>
</feature>
<accession>A0A0F0LA68</accession>
<reference evidence="2 3" key="1">
    <citation type="submission" date="2015-02" db="EMBL/GenBank/DDBJ databases">
        <title>Draft genome sequences of ten Microbacterium spp. with emphasis on heavy metal contaminated environments.</title>
        <authorList>
            <person name="Corretto E."/>
        </authorList>
    </citation>
    <scope>NUCLEOTIDE SEQUENCE [LARGE SCALE GENOMIC DNA]</scope>
    <source>
        <strain evidence="2 3">BEL4b</strain>
    </source>
</reference>
<protein>
    <submittedName>
        <fullName evidence="2">Uncharacterized protein</fullName>
    </submittedName>
</protein>
<dbReference type="PATRIC" id="fig|82380.11.peg.1266"/>
<sequence>MLNETDRRTTRVAAGAAVALLAALAFPLPASAAAMQDASTTRYQSVTTTTEDVALEGCDPSAASQAGLCDGIEIVTEQRFTLGTDQATKAADELGMNRAETSSFVAKAAAGAVQGATWTHSYWAGTVKEVHAGTTYWDGSYAWVGTYRGLTGEHTCGKPGSYAVGATVSDRKCPKPGASSKADSVETFNLALATPIPANFTVGLHNAYTKGGVRSTWQVGG</sequence>
<gene>
    <name evidence="2" type="ORF">RS83_01234</name>
</gene>
<name>A0A0F0LA68_9MICO</name>
<evidence type="ECO:0000313" key="3">
    <source>
        <dbReference type="Proteomes" id="UP000033640"/>
    </source>
</evidence>
<comment type="caution">
    <text evidence="2">The sequence shown here is derived from an EMBL/GenBank/DDBJ whole genome shotgun (WGS) entry which is preliminary data.</text>
</comment>